<evidence type="ECO:0000256" key="4">
    <source>
        <dbReference type="ARBA" id="ARBA00023136"/>
    </source>
</evidence>
<proteinExistence type="predicted"/>
<sequence>MLTLYRPGTGPLHRMPAGPKLLLVVVAVLAVSLLPSTWIAAAVAATLPVLAYALAGLGDGMLGMRELGRQVYAVRWVIVITLAGQLLFLGPEAAVANTARVTSAVVLAALLVLTTRVADLLDAIERGLRPLAALRIDPARAALLLTVTLSTLPVLARLARDVRDAQRARGARAGVRAFAVPFLVVAFKHADELGDALTARGVR</sequence>
<protein>
    <submittedName>
        <fullName evidence="6">Energy-coupling factor transporter transmembrane protein EcfT</fullName>
    </submittedName>
</protein>
<evidence type="ECO:0000313" key="6">
    <source>
        <dbReference type="EMBL" id="QNE37009.1"/>
    </source>
</evidence>
<feature type="transmembrane region" description="Helical" evidence="5">
    <location>
        <begin position="141"/>
        <end position="159"/>
    </location>
</feature>
<dbReference type="Proteomes" id="UP000515511">
    <property type="component" value="Chromosome"/>
</dbReference>
<dbReference type="PANTHER" id="PTHR33514">
    <property type="entry name" value="PROTEIN ABCI12, CHLOROPLASTIC"/>
    <property type="match status" value="1"/>
</dbReference>
<name>A0A7G6YEU4_9MICO</name>
<dbReference type="PANTHER" id="PTHR33514:SF13">
    <property type="entry name" value="PROTEIN ABCI12, CHLOROPLASTIC"/>
    <property type="match status" value="1"/>
</dbReference>
<dbReference type="AlphaFoldDB" id="A0A7G6YEU4"/>
<feature type="transmembrane region" description="Helical" evidence="5">
    <location>
        <begin position="101"/>
        <end position="121"/>
    </location>
</feature>
<keyword evidence="4 5" id="KW-0472">Membrane</keyword>
<evidence type="ECO:0000313" key="7">
    <source>
        <dbReference type="Proteomes" id="UP000515511"/>
    </source>
</evidence>
<feature type="transmembrane region" description="Helical" evidence="5">
    <location>
        <begin position="72"/>
        <end position="89"/>
    </location>
</feature>
<evidence type="ECO:0000256" key="2">
    <source>
        <dbReference type="ARBA" id="ARBA00022692"/>
    </source>
</evidence>
<dbReference type="Pfam" id="PF02361">
    <property type="entry name" value="CbiQ"/>
    <property type="match status" value="1"/>
</dbReference>
<reference evidence="7" key="1">
    <citation type="submission" date="2019-09" db="EMBL/GenBank/DDBJ databases">
        <title>Antimicrobial potential of Antarctic Bacteria.</title>
        <authorList>
            <person name="Benaud N."/>
            <person name="Edwards R.J."/>
            <person name="Ferrari B.C."/>
        </authorList>
    </citation>
    <scope>NUCLEOTIDE SEQUENCE [LARGE SCALE GENOMIC DNA]</scope>
    <source>
        <strain evidence="7">INR9</strain>
    </source>
</reference>
<dbReference type="GO" id="GO:0005886">
    <property type="term" value="C:plasma membrane"/>
    <property type="evidence" value="ECO:0007669"/>
    <property type="project" value="UniProtKB-ARBA"/>
</dbReference>
<dbReference type="EMBL" id="CP043641">
    <property type="protein sequence ID" value="QNE37009.1"/>
    <property type="molecule type" value="Genomic_DNA"/>
</dbReference>
<feature type="transmembrane region" description="Helical" evidence="5">
    <location>
        <begin position="21"/>
        <end position="52"/>
    </location>
</feature>
<gene>
    <name evidence="6" type="ORF">F1C12_19095</name>
</gene>
<accession>A0A7G6YEU4</accession>
<evidence type="ECO:0000256" key="5">
    <source>
        <dbReference type="SAM" id="Phobius"/>
    </source>
</evidence>
<keyword evidence="2 5" id="KW-0812">Transmembrane</keyword>
<comment type="subcellular location">
    <subcellularLocation>
        <location evidence="1">Membrane</location>
        <topology evidence="1">Multi-pass membrane protein</topology>
    </subcellularLocation>
</comment>
<organism evidence="6 7">
    <name type="scientific">Leifsonia shinshuensis</name>
    <dbReference type="NCBI Taxonomy" id="150026"/>
    <lineage>
        <taxon>Bacteria</taxon>
        <taxon>Bacillati</taxon>
        <taxon>Actinomycetota</taxon>
        <taxon>Actinomycetes</taxon>
        <taxon>Micrococcales</taxon>
        <taxon>Microbacteriaceae</taxon>
        <taxon>Leifsonia</taxon>
    </lineage>
</organism>
<dbReference type="KEGG" id="lse:F1C12_19095"/>
<evidence type="ECO:0000256" key="1">
    <source>
        <dbReference type="ARBA" id="ARBA00004141"/>
    </source>
</evidence>
<evidence type="ECO:0000256" key="3">
    <source>
        <dbReference type="ARBA" id="ARBA00022989"/>
    </source>
</evidence>
<dbReference type="RefSeq" id="WP_185276435.1">
    <property type="nucleotide sequence ID" value="NZ_CP043641.1"/>
</dbReference>
<keyword evidence="3 5" id="KW-1133">Transmembrane helix</keyword>
<dbReference type="InterPro" id="IPR003339">
    <property type="entry name" value="ABC/ECF_trnsptr_transmembrane"/>
</dbReference>